<dbReference type="PANTHER" id="PTHR21240:SF28">
    <property type="entry name" value="ISO-OROTATE DECARBOXYLASE (EUROFUNG)"/>
    <property type="match status" value="1"/>
</dbReference>
<evidence type="ECO:0000259" key="3">
    <source>
        <dbReference type="Pfam" id="PF04909"/>
    </source>
</evidence>
<dbReference type="PANTHER" id="PTHR21240">
    <property type="entry name" value="2-AMINO-3-CARBOXYLMUCONATE-6-SEMIALDEHYDE DECARBOXYLASE"/>
    <property type="match status" value="1"/>
</dbReference>
<dbReference type="Gene3D" id="3.20.20.140">
    <property type="entry name" value="Metal-dependent hydrolases"/>
    <property type="match status" value="1"/>
</dbReference>
<dbReference type="Pfam" id="PF04909">
    <property type="entry name" value="Amidohydro_2"/>
    <property type="match status" value="1"/>
</dbReference>
<feature type="region of interest" description="Disordered" evidence="2">
    <location>
        <begin position="1"/>
        <end position="29"/>
    </location>
</feature>
<evidence type="ECO:0000313" key="4">
    <source>
        <dbReference type="EMBL" id="SUZ66152.1"/>
    </source>
</evidence>
<evidence type="ECO:0000256" key="1">
    <source>
        <dbReference type="ARBA" id="ARBA00023239"/>
    </source>
</evidence>
<feature type="compositionally biased region" description="Polar residues" evidence="2">
    <location>
        <begin position="1"/>
        <end position="13"/>
    </location>
</feature>
<name>A0A381PGP7_9ZZZZ</name>
<gene>
    <name evidence="4" type="ORF">METZ01_LOCUS19006</name>
</gene>
<dbReference type="AlphaFoldDB" id="A0A381PGP7"/>
<dbReference type="GO" id="GO:0019748">
    <property type="term" value="P:secondary metabolic process"/>
    <property type="evidence" value="ECO:0007669"/>
    <property type="project" value="TreeGrafter"/>
</dbReference>
<organism evidence="4">
    <name type="scientific">marine metagenome</name>
    <dbReference type="NCBI Taxonomy" id="408172"/>
    <lineage>
        <taxon>unclassified sequences</taxon>
        <taxon>metagenomes</taxon>
        <taxon>ecological metagenomes</taxon>
    </lineage>
</organism>
<protein>
    <recommendedName>
        <fullName evidence="3">Amidohydrolase-related domain-containing protein</fullName>
    </recommendedName>
</protein>
<dbReference type="GO" id="GO:0016831">
    <property type="term" value="F:carboxy-lyase activity"/>
    <property type="evidence" value="ECO:0007669"/>
    <property type="project" value="InterPro"/>
</dbReference>
<dbReference type="EMBL" id="UINC01000977">
    <property type="protein sequence ID" value="SUZ66152.1"/>
    <property type="molecule type" value="Genomic_DNA"/>
</dbReference>
<evidence type="ECO:0000256" key="2">
    <source>
        <dbReference type="SAM" id="MobiDB-lite"/>
    </source>
</evidence>
<feature type="domain" description="Amidohydrolase-related" evidence="3">
    <location>
        <begin position="107"/>
        <end position="393"/>
    </location>
</feature>
<dbReference type="InterPro" id="IPR032466">
    <property type="entry name" value="Metal_Hydrolase"/>
</dbReference>
<dbReference type="InterPro" id="IPR032465">
    <property type="entry name" value="ACMSD"/>
</dbReference>
<dbReference type="SUPFAM" id="SSF51556">
    <property type="entry name" value="Metallo-dependent hydrolases"/>
    <property type="match status" value="1"/>
</dbReference>
<sequence length="414" mass="46125">MTTVIPAPDSNNEWRLDTPGSSGWERSPRPDAADKYFMVSTDGHAQEPKDLWATRIDEKYQDRLPGVIIGMKGEKFQKTEGFRNPLKLNTIRFEGQDLLRNKSGYTPEERLSDLAADGTDAEIIFPNKGLTMWATSDPDFSHAMCRVYNDWAWETFGPYNDRLLAMACIAPAGLDNAIAEIQRCAELGFKGLQLPSKPIWGAPDHEALNYNLKEFDPLWEAIVEVDLPVTFHISTGRDPRTARSRGGAVINYAVHALAQNIEPIANLCASGVAEQFPTLRFGSVEAGIGWVPWAIQAMDEAYVKHHWAVRPKLELLPSEYFKRQGFATFQEDAAGLDLALQHDLVPNFMWASDYPHHEGSWPHSAEAIERTMGELDDASRAKILGLNAAEIFNIPIPERFLGHTDAQTVAAGLP</sequence>
<keyword evidence="1" id="KW-0456">Lyase</keyword>
<dbReference type="InterPro" id="IPR006680">
    <property type="entry name" value="Amidohydro-rel"/>
</dbReference>
<reference evidence="4" key="1">
    <citation type="submission" date="2018-05" db="EMBL/GenBank/DDBJ databases">
        <authorList>
            <person name="Lanie J.A."/>
            <person name="Ng W.-L."/>
            <person name="Kazmierczak K.M."/>
            <person name="Andrzejewski T.M."/>
            <person name="Davidsen T.M."/>
            <person name="Wayne K.J."/>
            <person name="Tettelin H."/>
            <person name="Glass J.I."/>
            <person name="Rusch D."/>
            <person name="Podicherti R."/>
            <person name="Tsui H.-C.T."/>
            <person name="Winkler M.E."/>
        </authorList>
    </citation>
    <scope>NUCLEOTIDE SEQUENCE</scope>
</reference>
<dbReference type="GO" id="GO:0016787">
    <property type="term" value="F:hydrolase activity"/>
    <property type="evidence" value="ECO:0007669"/>
    <property type="project" value="InterPro"/>
</dbReference>
<dbReference type="GO" id="GO:0005737">
    <property type="term" value="C:cytoplasm"/>
    <property type="evidence" value="ECO:0007669"/>
    <property type="project" value="TreeGrafter"/>
</dbReference>
<accession>A0A381PGP7</accession>
<proteinExistence type="predicted"/>